<keyword evidence="2 4" id="KW-1133">Transmembrane helix</keyword>
<accession>A0A1G4U3X5</accession>
<keyword evidence="1 4" id="KW-0812">Transmembrane</keyword>
<protein>
    <submittedName>
        <fullName evidence="6">Hypoxia induced protein conserved region</fullName>
    </submittedName>
</protein>
<dbReference type="Gene3D" id="6.10.140.1320">
    <property type="match status" value="1"/>
</dbReference>
<evidence type="ECO:0000256" key="2">
    <source>
        <dbReference type="ARBA" id="ARBA00022989"/>
    </source>
</evidence>
<dbReference type="NCBIfam" id="NF033233">
    <property type="entry name" value="twin_helix"/>
    <property type="match status" value="1"/>
</dbReference>
<dbReference type="EMBL" id="FMTM01000017">
    <property type="protein sequence ID" value="SCW88383.1"/>
    <property type="molecule type" value="Genomic_DNA"/>
</dbReference>
<dbReference type="PROSITE" id="PS51503">
    <property type="entry name" value="HIG1"/>
    <property type="match status" value="1"/>
</dbReference>
<evidence type="ECO:0000259" key="5">
    <source>
        <dbReference type="PROSITE" id="PS51503"/>
    </source>
</evidence>
<gene>
    <name evidence="6" type="ORF">SAMN02927900_06085</name>
</gene>
<feature type="domain" description="HIG1" evidence="5">
    <location>
        <begin position="1"/>
        <end position="67"/>
    </location>
</feature>
<organism evidence="6 7">
    <name type="scientific">Rhizobium mongolense subsp. loessense</name>
    <dbReference type="NCBI Taxonomy" id="158890"/>
    <lineage>
        <taxon>Bacteria</taxon>
        <taxon>Pseudomonadati</taxon>
        <taxon>Pseudomonadota</taxon>
        <taxon>Alphaproteobacteria</taxon>
        <taxon>Hyphomicrobiales</taxon>
        <taxon>Rhizobiaceae</taxon>
        <taxon>Rhizobium/Agrobacterium group</taxon>
        <taxon>Rhizobium</taxon>
    </lineage>
</organism>
<dbReference type="InterPro" id="IPR007667">
    <property type="entry name" value="Hypoxia_induced_domain"/>
</dbReference>
<feature type="transmembrane region" description="Helical" evidence="4">
    <location>
        <begin position="6"/>
        <end position="25"/>
    </location>
</feature>
<evidence type="ECO:0000313" key="7">
    <source>
        <dbReference type="Proteomes" id="UP000199542"/>
    </source>
</evidence>
<dbReference type="Pfam" id="PF04588">
    <property type="entry name" value="HIG_1_N"/>
    <property type="match status" value="1"/>
</dbReference>
<keyword evidence="3 4" id="KW-0472">Membrane</keyword>
<evidence type="ECO:0000256" key="3">
    <source>
        <dbReference type="ARBA" id="ARBA00023136"/>
    </source>
</evidence>
<name>A0A1G4U3X5_9HYPH</name>
<evidence type="ECO:0000313" key="6">
    <source>
        <dbReference type="EMBL" id="SCW88383.1"/>
    </source>
</evidence>
<dbReference type="RefSeq" id="WP_074069833.1">
    <property type="nucleotide sequence ID" value="NZ_FMTM01000017.1"/>
</dbReference>
<evidence type="ECO:0000256" key="1">
    <source>
        <dbReference type="ARBA" id="ARBA00022692"/>
    </source>
</evidence>
<reference evidence="6 7" key="1">
    <citation type="submission" date="2016-10" db="EMBL/GenBank/DDBJ databases">
        <authorList>
            <person name="de Groot N.N."/>
        </authorList>
    </citation>
    <scope>NUCLEOTIDE SEQUENCE [LARGE SCALE GENOMIC DNA]</scope>
    <source>
        <strain evidence="6 7">CGMCC 1.3401</strain>
    </source>
</reference>
<sequence length="67" mass="7189">MSTATYILAIIIMGLVAIVLVRGLFNMMKGGDANTSNKLMQLRVLLQAIAVILIMLTLWLTGGGRPS</sequence>
<proteinExistence type="predicted"/>
<dbReference type="AlphaFoldDB" id="A0A1G4U3X5"/>
<dbReference type="Proteomes" id="UP000199542">
    <property type="component" value="Unassembled WGS sequence"/>
</dbReference>
<feature type="transmembrane region" description="Helical" evidence="4">
    <location>
        <begin position="45"/>
        <end position="62"/>
    </location>
</feature>
<evidence type="ECO:0000256" key="4">
    <source>
        <dbReference type="SAM" id="Phobius"/>
    </source>
</evidence>